<protein>
    <submittedName>
        <fullName evidence="6">ABC transporter ATP-binding protein</fullName>
    </submittedName>
</protein>
<name>A0ABS5PJS2_9FIRM</name>
<organism evidence="6 7">
    <name type="scientific">Fusibacter paucivorans</name>
    <dbReference type="NCBI Taxonomy" id="76009"/>
    <lineage>
        <taxon>Bacteria</taxon>
        <taxon>Bacillati</taxon>
        <taxon>Bacillota</taxon>
        <taxon>Clostridia</taxon>
        <taxon>Eubacteriales</taxon>
        <taxon>Eubacteriales Family XII. Incertae Sedis</taxon>
        <taxon>Fusibacter</taxon>
    </lineage>
</organism>
<evidence type="ECO:0000256" key="2">
    <source>
        <dbReference type="ARBA" id="ARBA00022448"/>
    </source>
</evidence>
<keyword evidence="2" id="KW-0813">Transport</keyword>
<dbReference type="PANTHER" id="PTHR42734">
    <property type="entry name" value="METAL TRANSPORT SYSTEM ATP-BINDING PROTEIN TM_0124-RELATED"/>
    <property type="match status" value="1"/>
</dbReference>
<dbReference type="InterPro" id="IPR003593">
    <property type="entry name" value="AAA+_ATPase"/>
</dbReference>
<dbReference type="Pfam" id="PF00005">
    <property type="entry name" value="ABC_tran"/>
    <property type="match status" value="1"/>
</dbReference>
<evidence type="ECO:0000256" key="1">
    <source>
        <dbReference type="ARBA" id="ARBA00005417"/>
    </source>
</evidence>
<dbReference type="SMART" id="SM00382">
    <property type="entry name" value="AAA"/>
    <property type="match status" value="1"/>
</dbReference>
<dbReference type="EMBL" id="JAHBCL010000001">
    <property type="protein sequence ID" value="MBS7525052.1"/>
    <property type="molecule type" value="Genomic_DNA"/>
</dbReference>
<evidence type="ECO:0000259" key="5">
    <source>
        <dbReference type="PROSITE" id="PS50893"/>
    </source>
</evidence>
<keyword evidence="7" id="KW-1185">Reference proteome</keyword>
<sequence>MSKLIELDDVQINYGKNVILEHVNFKVCSNDYIGVVGPNGAGKTTLIKALLGLMPVTRGSIAYEGQVKIGYLPQVILSNDHLFPAKVSEIVGIGLLGEKRYPKRITIGDHKRIDEMLERLDILSFKNRRIGDLSGGQQQRVYLARALVNKPQLLILDEPTSALDPKIRSDFFRLIEEFHQTDETAIILISHDMHAIQEHAKTTMVIERNTVTMQRNGEVK</sequence>
<dbReference type="RefSeq" id="WP_213234842.1">
    <property type="nucleotide sequence ID" value="NZ_JAHBCL010000001.1"/>
</dbReference>
<dbReference type="PROSITE" id="PS50893">
    <property type="entry name" value="ABC_TRANSPORTER_2"/>
    <property type="match status" value="1"/>
</dbReference>
<comment type="caution">
    <text evidence="6">The sequence shown here is derived from an EMBL/GenBank/DDBJ whole genome shotgun (WGS) entry which is preliminary data.</text>
</comment>
<reference evidence="6 7" key="1">
    <citation type="submission" date="2021-05" db="EMBL/GenBank/DDBJ databases">
        <title>Fusibacter ferrireducens sp. nov., an anaerobic, sulfur- and Fe-reducing bacterium isolated from the mangrove sediment.</title>
        <authorList>
            <person name="Qiu D."/>
        </authorList>
    </citation>
    <scope>NUCLEOTIDE SEQUENCE [LARGE SCALE GENOMIC DNA]</scope>
    <source>
        <strain evidence="6 7">DSM 12116</strain>
    </source>
</reference>
<feature type="domain" description="ABC transporter" evidence="5">
    <location>
        <begin position="5"/>
        <end position="219"/>
    </location>
</feature>
<dbReference type="SUPFAM" id="SSF52540">
    <property type="entry name" value="P-loop containing nucleoside triphosphate hydrolases"/>
    <property type="match status" value="1"/>
</dbReference>
<dbReference type="Proteomes" id="UP000746471">
    <property type="component" value="Unassembled WGS sequence"/>
</dbReference>
<dbReference type="InterPro" id="IPR050153">
    <property type="entry name" value="Metal_Ion_Import_ABC"/>
</dbReference>
<accession>A0ABS5PJS2</accession>
<proteinExistence type="inferred from homology"/>
<dbReference type="CDD" id="cd03235">
    <property type="entry name" value="ABC_Metallic_Cations"/>
    <property type="match status" value="1"/>
</dbReference>
<dbReference type="Gene3D" id="3.40.50.300">
    <property type="entry name" value="P-loop containing nucleotide triphosphate hydrolases"/>
    <property type="match status" value="1"/>
</dbReference>
<evidence type="ECO:0000313" key="6">
    <source>
        <dbReference type="EMBL" id="MBS7525052.1"/>
    </source>
</evidence>
<dbReference type="InterPro" id="IPR027417">
    <property type="entry name" value="P-loop_NTPase"/>
</dbReference>
<evidence type="ECO:0000256" key="4">
    <source>
        <dbReference type="ARBA" id="ARBA00022840"/>
    </source>
</evidence>
<dbReference type="InterPro" id="IPR003439">
    <property type="entry name" value="ABC_transporter-like_ATP-bd"/>
</dbReference>
<dbReference type="PANTHER" id="PTHR42734:SF17">
    <property type="entry name" value="METAL TRANSPORT SYSTEM ATP-BINDING PROTEIN TM_0124-RELATED"/>
    <property type="match status" value="1"/>
</dbReference>
<dbReference type="GO" id="GO:0005524">
    <property type="term" value="F:ATP binding"/>
    <property type="evidence" value="ECO:0007669"/>
    <property type="project" value="UniProtKB-KW"/>
</dbReference>
<evidence type="ECO:0000313" key="7">
    <source>
        <dbReference type="Proteomes" id="UP000746471"/>
    </source>
</evidence>
<gene>
    <name evidence="6" type="ORF">KHM83_00025</name>
</gene>
<comment type="similarity">
    <text evidence="1">Belongs to the ABC transporter superfamily.</text>
</comment>
<keyword evidence="4 6" id="KW-0067">ATP-binding</keyword>
<keyword evidence="3" id="KW-0547">Nucleotide-binding</keyword>
<evidence type="ECO:0000256" key="3">
    <source>
        <dbReference type="ARBA" id="ARBA00022741"/>
    </source>
</evidence>